<dbReference type="PANTHER" id="PTHR33052">
    <property type="entry name" value="DUF4228 DOMAIN PROTEIN-RELATED"/>
    <property type="match status" value="1"/>
</dbReference>
<dbReference type="InterPro" id="IPR025322">
    <property type="entry name" value="PADRE_dom"/>
</dbReference>
<reference evidence="1" key="1">
    <citation type="journal article" date="2013" name="Nat. Biotechnol.">
        <title>Draft genome sequence of chickpea (Cicer arietinum) provides a resource for trait improvement.</title>
        <authorList>
            <person name="Varshney R.K."/>
            <person name="Song C."/>
            <person name="Saxena R.K."/>
            <person name="Azam S."/>
            <person name="Yu S."/>
            <person name="Sharpe A.G."/>
            <person name="Cannon S."/>
            <person name="Baek J."/>
            <person name="Rosen B.D."/>
            <person name="Tar'an B."/>
            <person name="Millan T."/>
            <person name="Zhang X."/>
            <person name="Ramsay L.D."/>
            <person name="Iwata A."/>
            <person name="Wang Y."/>
            <person name="Nelson W."/>
            <person name="Farmer A.D."/>
            <person name="Gaur P.M."/>
            <person name="Soderlund C."/>
            <person name="Penmetsa R.V."/>
            <person name="Xu C."/>
            <person name="Bharti A.K."/>
            <person name="He W."/>
            <person name="Winter P."/>
            <person name="Zhao S."/>
            <person name="Hane J.K."/>
            <person name="Carrasquilla-Garcia N."/>
            <person name="Condie J.A."/>
            <person name="Upadhyaya H.D."/>
            <person name="Luo M.C."/>
            <person name="Thudi M."/>
            <person name="Gowda C.L."/>
            <person name="Singh N.P."/>
            <person name="Lichtenzveig J."/>
            <person name="Gali K.K."/>
            <person name="Rubio J."/>
            <person name="Nadarajan N."/>
            <person name="Dolezel J."/>
            <person name="Bansal K.C."/>
            <person name="Xu X."/>
            <person name="Edwards D."/>
            <person name="Zhang G."/>
            <person name="Kahl G."/>
            <person name="Gil J."/>
            <person name="Singh K.B."/>
            <person name="Datta S.K."/>
            <person name="Jackson S.A."/>
            <person name="Wang J."/>
            <person name="Cook D.R."/>
        </authorList>
    </citation>
    <scope>NUCLEOTIDE SEQUENCE [LARGE SCALE GENOMIC DNA]</scope>
    <source>
        <strain evidence="1">cv. CDC Frontier</strain>
    </source>
</reference>
<dbReference type="KEGG" id="cam:101506348"/>
<dbReference type="Pfam" id="PF14009">
    <property type="entry name" value="PADRE"/>
    <property type="match status" value="1"/>
</dbReference>
<organism evidence="1 2">
    <name type="scientific">Cicer arietinum</name>
    <name type="common">Chickpea</name>
    <name type="synonym">Garbanzo</name>
    <dbReference type="NCBI Taxonomy" id="3827"/>
    <lineage>
        <taxon>Eukaryota</taxon>
        <taxon>Viridiplantae</taxon>
        <taxon>Streptophyta</taxon>
        <taxon>Embryophyta</taxon>
        <taxon>Tracheophyta</taxon>
        <taxon>Spermatophyta</taxon>
        <taxon>Magnoliopsida</taxon>
        <taxon>eudicotyledons</taxon>
        <taxon>Gunneridae</taxon>
        <taxon>Pentapetalae</taxon>
        <taxon>rosids</taxon>
        <taxon>fabids</taxon>
        <taxon>Fabales</taxon>
        <taxon>Fabaceae</taxon>
        <taxon>Papilionoideae</taxon>
        <taxon>50 kb inversion clade</taxon>
        <taxon>NPAAA clade</taxon>
        <taxon>Hologalegina</taxon>
        <taxon>IRL clade</taxon>
        <taxon>Cicereae</taxon>
        <taxon>Cicer</taxon>
    </lineage>
</organism>
<dbReference type="STRING" id="3827.A0A1S2YPF3"/>
<accession>A0A1S2YPF3</accession>
<gene>
    <name evidence="2" type="primary">LOC101506348</name>
</gene>
<reference evidence="2" key="2">
    <citation type="submission" date="2025-08" db="UniProtKB">
        <authorList>
            <consortium name="RefSeq"/>
        </authorList>
    </citation>
    <scope>IDENTIFICATION</scope>
    <source>
        <tissue evidence="2">Etiolated seedlings</tissue>
    </source>
</reference>
<evidence type="ECO:0000313" key="1">
    <source>
        <dbReference type="Proteomes" id="UP000087171"/>
    </source>
</evidence>
<evidence type="ECO:0000313" key="2">
    <source>
        <dbReference type="RefSeq" id="XP_004507890.2"/>
    </source>
</evidence>
<dbReference type="OrthoDB" id="736928at2759"/>
<proteinExistence type="predicted"/>
<dbReference type="RefSeq" id="XP_004507890.2">
    <property type="nucleotide sequence ID" value="XM_004507833.3"/>
</dbReference>
<protein>
    <submittedName>
        <fullName evidence="2">Uncharacterized protein LOC101506348</fullName>
    </submittedName>
</protein>
<dbReference type="GeneID" id="101506348"/>
<dbReference type="eggNOG" id="ENOG502S2ES">
    <property type="taxonomic scope" value="Eukaryota"/>
</dbReference>
<dbReference type="PaxDb" id="3827-XP_004507890.1"/>
<dbReference type="AlphaFoldDB" id="A0A1S2YPF3"/>
<name>A0A1S2YPF3_CICAR</name>
<keyword evidence="1" id="KW-1185">Reference proteome</keyword>
<dbReference type="Proteomes" id="UP000087171">
    <property type="component" value="Chromosome Ca7"/>
</dbReference>
<sequence length="180" mass="20304">MYIIIHYLDLLVIEKMGACYSYNTSPKLKNNITVIHFNGFVEYFDQPTSASQVIGNTPKHFLCTSIQLLSSFYKPLKGDSQLQSGQLYFLLPFSILQASDFSPVDMACLAKRLTAKAKIKPCDNKKSSTVTPLLSQTNWTTSPARSPCRMQPWKPILDTITEKPFNTRSESDLQDITINV</sequence>